<proteinExistence type="predicted"/>
<dbReference type="GeneID" id="54349003"/>
<dbReference type="AlphaFoldDB" id="A0A6A5RYW7"/>
<protein>
    <submittedName>
        <fullName evidence="1">Uncharacterized protein</fullName>
    </submittedName>
</protein>
<dbReference type="EMBL" id="ML978959">
    <property type="protein sequence ID" value="KAF1932424.1"/>
    <property type="molecule type" value="Genomic_DNA"/>
</dbReference>
<sequence>MTSTSNNGSPFHSFRHAKCPPSWLSCFSIALPPGSTALPSRCLYQTFMMNPQLSHSLVKGVEYDKARRVDRPTLDPLTRG</sequence>
<name>A0A6A5RYW7_9PLEO</name>
<accession>A0A6A5RYW7</accession>
<evidence type="ECO:0000313" key="1">
    <source>
        <dbReference type="EMBL" id="KAF1932424.1"/>
    </source>
</evidence>
<organism evidence="1 2">
    <name type="scientific">Didymella exigua CBS 183.55</name>
    <dbReference type="NCBI Taxonomy" id="1150837"/>
    <lineage>
        <taxon>Eukaryota</taxon>
        <taxon>Fungi</taxon>
        <taxon>Dikarya</taxon>
        <taxon>Ascomycota</taxon>
        <taxon>Pezizomycotina</taxon>
        <taxon>Dothideomycetes</taxon>
        <taxon>Pleosporomycetidae</taxon>
        <taxon>Pleosporales</taxon>
        <taxon>Pleosporineae</taxon>
        <taxon>Didymellaceae</taxon>
        <taxon>Didymella</taxon>
    </lineage>
</organism>
<dbReference type="RefSeq" id="XP_033452672.1">
    <property type="nucleotide sequence ID" value="XM_033591335.1"/>
</dbReference>
<reference evidence="1" key="1">
    <citation type="journal article" date="2020" name="Stud. Mycol.">
        <title>101 Dothideomycetes genomes: a test case for predicting lifestyles and emergence of pathogens.</title>
        <authorList>
            <person name="Haridas S."/>
            <person name="Albert R."/>
            <person name="Binder M."/>
            <person name="Bloem J."/>
            <person name="Labutti K."/>
            <person name="Salamov A."/>
            <person name="Andreopoulos B."/>
            <person name="Baker S."/>
            <person name="Barry K."/>
            <person name="Bills G."/>
            <person name="Bluhm B."/>
            <person name="Cannon C."/>
            <person name="Castanera R."/>
            <person name="Culley D."/>
            <person name="Daum C."/>
            <person name="Ezra D."/>
            <person name="Gonzalez J."/>
            <person name="Henrissat B."/>
            <person name="Kuo A."/>
            <person name="Liang C."/>
            <person name="Lipzen A."/>
            <person name="Lutzoni F."/>
            <person name="Magnuson J."/>
            <person name="Mondo S."/>
            <person name="Nolan M."/>
            <person name="Ohm R."/>
            <person name="Pangilinan J."/>
            <person name="Park H.-J."/>
            <person name="Ramirez L."/>
            <person name="Alfaro M."/>
            <person name="Sun H."/>
            <person name="Tritt A."/>
            <person name="Yoshinaga Y."/>
            <person name="Zwiers L.-H."/>
            <person name="Turgeon B."/>
            <person name="Goodwin S."/>
            <person name="Spatafora J."/>
            <person name="Crous P."/>
            <person name="Grigoriev I."/>
        </authorList>
    </citation>
    <scope>NUCLEOTIDE SEQUENCE</scope>
    <source>
        <strain evidence="1">CBS 183.55</strain>
    </source>
</reference>
<dbReference type="Proteomes" id="UP000800082">
    <property type="component" value="Unassembled WGS sequence"/>
</dbReference>
<evidence type="ECO:0000313" key="2">
    <source>
        <dbReference type="Proteomes" id="UP000800082"/>
    </source>
</evidence>
<keyword evidence="2" id="KW-1185">Reference proteome</keyword>
<gene>
    <name evidence="1" type="ORF">M421DRAFT_417144</name>
</gene>